<dbReference type="Pfam" id="PF11611">
    <property type="entry name" value="DUF4352"/>
    <property type="match status" value="1"/>
</dbReference>
<evidence type="ECO:0000313" key="5">
    <source>
        <dbReference type="EMBL" id="MCS5725422.1"/>
    </source>
</evidence>
<protein>
    <submittedName>
        <fullName evidence="5">DUF4352 domain-containing protein</fullName>
    </submittedName>
</protein>
<dbReference type="PROSITE" id="PS51257">
    <property type="entry name" value="PROKAR_LIPOPROTEIN"/>
    <property type="match status" value="1"/>
</dbReference>
<accession>A0AA42BT32</accession>
<evidence type="ECO:0000256" key="2">
    <source>
        <dbReference type="SAM" id="MobiDB-lite"/>
    </source>
</evidence>
<keyword evidence="6" id="KW-1185">Reference proteome</keyword>
<feature type="chain" id="PRO_5041457836" evidence="3">
    <location>
        <begin position="32"/>
        <end position="194"/>
    </location>
</feature>
<evidence type="ECO:0000256" key="3">
    <source>
        <dbReference type="SAM" id="SignalP"/>
    </source>
</evidence>
<dbReference type="RefSeq" id="WP_259525924.1">
    <property type="nucleotide sequence ID" value="NZ_JANLCK010000003.1"/>
</dbReference>
<dbReference type="AlphaFoldDB" id="A0AA42BT32"/>
<evidence type="ECO:0000256" key="1">
    <source>
        <dbReference type="ARBA" id="ARBA00022729"/>
    </source>
</evidence>
<evidence type="ECO:0000259" key="4">
    <source>
        <dbReference type="Pfam" id="PF11611"/>
    </source>
</evidence>
<dbReference type="Proteomes" id="UP001165587">
    <property type="component" value="Unassembled WGS sequence"/>
</dbReference>
<comment type="caution">
    <text evidence="5">The sequence shown here is derived from an EMBL/GenBank/DDBJ whole genome shotgun (WGS) entry which is preliminary data.</text>
</comment>
<feature type="region of interest" description="Disordered" evidence="2">
    <location>
        <begin position="26"/>
        <end position="67"/>
    </location>
</feature>
<feature type="compositionally biased region" description="Low complexity" evidence="2">
    <location>
        <begin position="26"/>
        <end position="43"/>
    </location>
</feature>
<gene>
    <name evidence="5" type="ORF">N1028_05885</name>
</gene>
<reference evidence="5" key="1">
    <citation type="submission" date="2022-08" db="EMBL/GenBank/DDBJ databases">
        <authorList>
            <person name="Deng Y."/>
            <person name="Han X.-F."/>
            <person name="Zhang Y.-Q."/>
        </authorList>
    </citation>
    <scope>NUCLEOTIDE SEQUENCE</scope>
    <source>
        <strain evidence="5">CPCC 203407</strain>
    </source>
</reference>
<keyword evidence="1 3" id="KW-0732">Signal</keyword>
<sequence>MTGWGRRVVLAMAVGAAVALGGCTASETTEAETTATPTPTPTSDIRTPIDRDGPLPDAVDGPGSRADPLALGETISVDRVDIVIDAYEPDGDAIVEAAVNDPPPPAYHYEIVTYSVTNTHTEELYVDLISVGLVTDDDERIDERVATLTDEMAGRIPPGETLTGSRAFLVPAGAEVLIAVTPGVPIDSAYYVEP</sequence>
<name>A0AA42BT32_9MICO</name>
<dbReference type="InterPro" id="IPR029051">
    <property type="entry name" value="DUF4352"/>
</dbReference>
<organism evidence="5 6">
    <name type="scientific">Herbiconiux oxytropis</name>
    <dbReference type="NCBI Taxonomy" id="2970915"/>
    <lineage>
        <taxon>Bacteria</taxon>
        <taxon>Bacillati</taxon>
        <taxon>Actinomycetota</taxon>
        <taxon>Actinomycetes</taxon>
        <taxon>Micrococcales</taxon>
        <taxon>Microbacteriaceae</taxon>
        <taxon>Herbiconiux</taxon>
    </lineage>
</organism>
<dbReference type="InterPro" id="IPR029050">
    <property type="entry name" value="Immunoprotect_excell_Ig-like"/>
</dbReference>
<evidence type="ECO:0000313" key="6">
    <source>
        <dbReference type="Proteomes" id="UP001165587"/>
    </source>
</evidence>
<feature type="signal peptide" evidence="3">
    <location>
        <begin position="1"/>
        <end position="31"/>
    </location>
</feature>
<dbReference type="EMBL" id="JANLCK010000003">
    <property type="protein sequence ID" value="MCS5725422.1"/>
    <property type="molecule type" value="Genomic_DNA"/>
</dbReference>
<feature type="domain" description="DUF4352" evidence="4">
    <location>
        <begin position="70"/>
        <end position="176"/>
    </location>
</feature>
<dbReference type="Gene3D" id="2.60.40.1240">
    <property type="match status" value="1"/>
</dbReference>
<proteinExistence type="predicted"/>